<evidence type="ECO:0000313" key="2">
    <source>
        <dbReference type="Proteomes" id="UP001165041"/>
    </source>
</evidence>
<dbReference type="Proteomes" id="UP001165041">
    <property type="component" value="Unassembled WGS sequence"/>
</dbReference>
<dbReference type="AlphaFoldDB" id="A0A9W6QC12"/>
<evidence type="ECO:0000313" key="1">
    <source>
        <dbReference type="EMBL" id="GLW72143.1"/>
    </source>
</evidence>
<accession>A0A9W6QC12</accession>
<proteinExistence type="predicted"/>
<comment type="caution">
    <text evidence="1">The sequence shown here is derived from an EMBL/GenBank/DDBJ whole genome shotgun (WGS) entry which is preliminary data.</text>
</comment>
<protein>
    <submittedName>
        <fullName evidence="1">Uncharacterized protein</fullName>
    </submittedName>
</protein>
<dbReference type="EMBL" id="BSSA01000015">
    <property type="protein sequence ID" value="GLW72143.1"/>
    <property type="molecule type" value="Genomic_DNA"/>
</dbReference>
<reference evidence="1" key="1">
    <citation type="submission" date="2023-02" db="EMBL/GenBank/DDBJ databases">
        <title>Kitasatospora phosalacinea NBRC 14627.</title>
        <authorList>
            <person name="Ichikawa N."/>
            <person name="Sato H."/>
            <person name="Tonouchi N."/>
        </authorList>
    </citation>
    <scope>NUCLEOTIDE SEQUENCE</scope>
    <source>
        <strain evidence="1">NBRC 14627</strain>
    </source>
</reference>
<gene>
    <name evidence="1" type="ORF">Kpho02_44420</name>
</gene>
<organism evidence="1 2">
    <name type="scientific">Kitasatospora phosalacinea</name>
    <dbReference type="NCBI Taxonomy" id="2065"/>
    <lineage>
        <taxon>Bacteria</taxon>
        <taxon>Bacillati</taxon>
        <taxon>Actinomycetota</taxon>
        <taxon>Actinomycetes</taxon>
        <taxon>Kitasatosporales</taxon>
        <taxon>Streptomycetaceae</taxon>
        <taxon>Kitasatospora</taxon>
    </lineage>
</organism>
<sequence length="167" mass="18555">MAVSRLVRAELDRHEWGALRCGCRGTAQHVPDIFRTVLEAEKAQDAVGIFLEGHLEVEGNLFEASVPAVGVILAALCGELSDYARSQLLQTLWVLSCGESHHSEVLHGRSRLGDECRLRAREGIWLVAAEGFGRNRELAADILEVVDLNEDRASYYARTFPSKRRAK</sequence>
<name>A0A9W6QC12_9ACTN</name>